<feature type="compositionally biased region" description="Polar residues" evidence="3">
    <location>
        <begin position="1"/>
        <end position="20"/>
    </location>
</feature>
<keyword evidence="7" id="KW-1185">Reference proteome</keyword>
<keyword evidence="4" id="KW-0472">Membrane</keyword>
<feature type="domain" description="K Homology" evidence="5">
    <location>
        <begin position="39"/>
        <end position="116"/>
    </location>
</feature>
<feature type="domain" description="K Homology" evidence="5">
    <location>
        <begin position="383"/>
        <end position="458"/>
    </location>
</feature>
<dbReference type="EMBL" id="JAAARO010000003">
    <property type="protein sequence ID" value="KAF5749728.1"/>
    <property type="molecule type" value="Genomic_DNA"/>
</dbReference>
<evidence type="ECO:0000313" key="7">
    <source>
        <dbReference type="Proteomes" id="UP000593562"/>
    </source>
</evidence>
<evidence type="ECO:0000256" key="1">
    <source>
        <dbReference type="ARBA" id="ARBA00022737"/>
    </source>
</evidence>
<keyword evidence="4" id="KW-1133">Transmembrane helix</keyword>
<protein>
    <submittedName>
        <fullName evidence="6">KH domain-containing protein</fullName>
    </submittedName>
</protein>
<feature type="domain" description="K Homology" evidence="5">
    <location>
        <begin position="146"/>
        <end position="218"/>
    </location>
</feature>
<gene>
    <name evidence="6" type="ORF">HS088_TW03G00053</name>
</gene>
<organism evidence="6 7">
    <name type="scientific">Tripterygium wilfordii</name>
    <name type="common">Thunder God vine</name>
    <dbReference type="NCBI Taxonomy" id="458696"/>
    <lineage>
        <taxon>Eukaryota</taxon>
        <taxon>Viridiplantae</taxon>
        <taxon>Streptophyta</taxon>
        <taxon>Embryophyta</taxon>
        <taxon>Tracheophyta</taxon>
        <taxon>Spermatophyta</taxon>
        <taxon>Magnoliopsida</taxon>
        <taxon>eudicotyledons</taxon>
        <taxon>Gunneridae</taxon>
        <taxon>Pentapetalae</taxon>
        <taxon>rosids</taxon>
        <taxon>fabids</taxon>
        <taxon>Celastrales</taxon>
        <taxon>Celastraceae</taxon>
        <taxon>Tripterygium</taxon>
    </lineage>
</organism>
<dbReference type="AlphaFoldDB" id="A0A7J7DTM6"/>
<dbReference type="PANTHER" id="PTHR10288">
    <property type="entry name" value="KH DOMAIN CONTAINING RNA BINDING PROTEIN"/>
    <property type="match status" value="1"/>
</dbReference>
<evidence type="ECO:0000313" key="6">
    <source>
        <dbReference type="EMBL" id="KAF5749728.1"/>
    </source>
</evidence>
<dbReference type="Proteomes" id="UP000593562">
    <property type="component" value="Unassembled WGS sequence"/>
</dbReference>
<proteinExistence type="predicted"/>
<evidence type="ECO:0000256" key="3">
    <source>
        <dbReference type="SAM" id="MobiDB-lite"/>
    </source>
</evidence>
<dbReference type="SMART" id="SM00322">
    <property type="entry name" value="KH"/>
    <property type="match status" value="4"/>
</dbReference>
<feature type="region of interest" description="Disordered" evidence="3">
    <location>
        <begin position="1"/>
        <end position="36"/>
    </location>
</feature>
<keyword evidence="1" id="KW-0677">Repeat</keyword>
<dbReference type="InterPro" id="IPR004087">
    <property type="entry name" value="KH_dom"/>
</dbReference>
<dbReference type="InterPro" id="IPR036612">
    <property type="entry name" value="KH_dom_type_1_sf"/>
</dbReference>
<dbReference type="FunCoup" id="A0A7J7DTM6">
    <property type="interactions" value="221"/>
</dbReference>
<name>A0A7J7DTM6_TRIWF</name>
<sequence>MEQDQSNLYPHPQNRYNHYNANHRKRRPPPPKEITVPEGSVSLRIVCHVSIIGGLIGPSGSIIDKLRHDTTCLIRCERLVQGSDHRIIHIVGPGAPERRIELKSARDRDEVGEMYMVSTAQEAVIRVLERVWEVEAKKEGNGGVEGGGYCGLLANTTQIGAVVGRGGRTIERMRKQSGAEIRILPPPHCAAKNDELIQITGASVAVKKALIALTGCLQHCPLIDEDRSSLSRPVERTFNENSSDPHAEQLFPQLNSFLPPLTRNSVGNASNNHLSSANVRKERGQEMEGRQREVTFRLLCSNGAAGSIIGKKGSIVRTLQNQTGSSISFAAPMTQSGERVVTISAFENHESLHSAAQNAVVLVFARSVEHGFESKLSSSTKGFSATARLLVPADQVDCWSSSNSKELREMIEVTGASIQILDGDRVLDCASSNDVVVQISGEYEIVQNALLQVTGRLRDSVFTNEVLEEVKVRSPYGRERKPSSPGAKKEIGITLDSDQEASLIQGVDQLKFSNNVDSPAPGLRCTQTVQRGCTAAIMDDASSQTASGMGLKLERSLDYLLPMGVHNEMGARNPYDSNREAISQRGDGPRSRLLLPHVTIFHFIFLLFYFSFFFSLLQEHEFHPRSLFRAV</sequence>
<accession>A0A7J7DTM6</accession>
<evidence type="ECO:0000259" key="5">
    <source>
        <dbReference type="SMART" id="SM00322"/>
    </source>
</evidence>
<dbReference type="PROSITE" id="PS50084">
    <property type="entry name" value="KH_TYPE_1"/>
    <property type="match status" value="4"/>
</dbReference>
<dbReference type="GO" id="GO:0003723">
    <property type="term" value="F:RNA binding"/>
    <property type="evidence" value="ECO:0007669"/>
    <property type="project" value="UniProtKB-UniRule"/>
</dbReference>
<dbReference type="Gene3D" id="3.30.1370.10">
    <property type="entry name" value="K Homology domain, type 1"/>
    <property type="match status" value="4"/>
</dbReference>
<keyword evidence="4" id="KW-0812">Transmembrane</keyword>
<feature type="domain" description="K Homology" evidence="5">
    <location>
        <begin position="292"/>
        <end position="368"/>
    </location>
</feature>
<comment type="caution">
    <text evidence="6">The sequence shown here is derived from an EMBL/GenBank/DDBJ whole genome shotgun (WGS) entry which is preliminary data.</text>
</comment>
<dbReference type="Pfam" id="PF00013">
    <property type="entry name" value="KH_1"/>
    <property type="match status" value="4"/>
</dbReference>
<feature type="transmembrane region" description="Helical" evidence="4">
    <location>
        <begin position="594"/>
        <end position="617"/>
    </location>
</feature>
<reference evidence="6 7" key="1">
    <citation type="journal article" date="2020" name="Nat. Commun.">
        <title>Genome of Tripterygium wilfordii and identification of cytochrome P450 involved in triptolide biosynthesis.</title>
        <authorList>
            <person name="Tu L."/>
            <person name="Su P."/>
            <person name="Zhang Z."/>
            <person name="Gao L."/>
            <person name="Wang J."/>
            <person name="Hu T."/>
            <person name="Zhou J."/>
            <person name="Zhang Y."/>
            <person name="Zhao Y."/>
            <person name="Liu Y."/>
            <person name="Song Y."/>
            <person name="Tong Y."/>
            <person name="Lu Y."/>
            <person name="Yang J."/>
            <person name="Xu C."/>
            <person name="Jia M."/>
            <person name="Peters R.J."/>
            <person name="Huang L."/>
            <person name="Gao W."/>
        </authorList>
    </citation>
    <scope>NUCLEOTIDE SEQUENCE [LARGE SCALE GENOMIC DNA]</scope>
    <source>
        <strain evidence="7">cv. XIE 37</strain>
        <tissue evidence="6">Leaf</tissue>
    </source>
</reference>
<evidence type="ECO:0000256" key="4">
    <source>
        <dbReference type="SAM" id="Phobius"/>
    </source>
</evidence>
<evidence type="ECO:0000256" key="2">
    <source>
        <dbReference type="PROSITE-ProRule" id="PRU00117"/>
    </source>
</evidence>
<dbReference type="SUPFAM" id="SSF54791">
    <property type="entry name" value="Eukaryotic type KH-domain (KH-domain type I)"/>
    <property type="match status" value="4"/>
</dbReference>
<keyword evidence="2" id="KW-0694">RNA-binding</keyword>
<dbReference type="InParanoid" id="A0A7J7DTM6"/>
<dbReference type="InterPro" id="IPR004088">
    <property type="entry name" value="KH_dom_type_1"/>
</dbReference>